<evidence type="ECO:0000313" key="2">
    <source>
        <dbReference type="Proteomes" id="UP000439903"/>
    </source>
</evidence>
<protein>
    <submittedName>
        <fullName evidence="1">Uncharacterized protein</fullName>
    </submittedName>
</protein>
<accession>A0A8H4A7B3</accession>
<sequence length="78" mass="9122">MINWKDSFLSSFFTFFSLRSTVSERGGNGYEYFLSKSFRLLGACSLLGVGHPYRNRFVIKTFGLNFRELFVGTFSRRR</sequence>
<dbReference type="EMBL" id="WTPW01001356">
    <property type="protein sequence ID" value="KAF0441105.1"/>
    <property type="molecule type" value="Genomic_DNA"/>
</dbReference>
<proteinExistence type="predicted"/>
<gene>
    <name evidence="1" type="ORF">F8M41_003952</name>
</gene>
<reference evidence="1 2" key="1">
    <citation type="journal article" date="2019" name="Environ. Microbiol.">
        <title>At the nexus of three kingdoms: the genome of the mycorrhizal fungus Gigaspora margarita provides insights into plant, endobacterial and fungal interactions.</title>
        <authorList>
            <person name="Venice F."/>
            <person name="Ghignone S."/>
            <person name="Salvioli di Fossalunga A."/>
            <person name="Amselem J."/>
            <person name="Novero M."/>
            <person name="Xianan X."/>
            <person name="Sedzielewska Toro K."/>
            <person name="Morin E."/>
            <person name="Lipzen A."/>
            <person name="Grigoriev I.V."/>
            <person name="Henrissat B."/>
            <person name="Martin F.M."/>
            <person name="Bonfante P."/>
        </authorList>
    </citation>
    <scope>NUCLEOTIDE SEQUENCE [LARGE SCALE GENOMIC DNA]</scope>
    <source>
        <strain evidence="1 2">BEG34</strain>
    </source>
</reference>
<name>A0A8H4A7B3_GIGMA</name>
<comment type="caution">
    <text evidence="1">The sequence shown here is derived from an EMBL/GenBank/DDBJ whole genome shotgun (WGS) entry which is preliminary data.</text>
</comment>
<dbReference type="Proteomes" id="UP000439903">
    <property type="component" value="Unassembled WGS sequence"/>
</dbReference>
<keyword evidence="2" id="KW-1185">Reference proteome</keyword>
<evidence type="ECO:0000313" key="1">
    <source>
        <dbReference type="EMBL" id="KAF0441105.1"/>
    </source>
</evidence>
<dbReference type="AlphaFoldDB" id="A0A8H4A7B3"/>
<organism evidence="1 2">
    <name type="scientific">Gigaspora margarita</name>
    <dbReference type="NCBI Taxonomy" id="4874"/>
    <lineage>
        <taxon>Eukaryota</taxon>
        <taxon>Fungi</taxon>
        <taxon>Fungi incertae sedis</taxon>
        <taxon>Mucoromycota</taxon>
        <taxon>Glomeromycotina</taxon>
        <taxon>Glomeromycetes</taxon>
        <taxon>Diversisporales</taxon>
        <taxon>Gigasporaceae</taxon>
        <taxon>Gigaspora</taxon>
    </lineage>
</organism>